<evidence type="ECO:0000313" key="5">
    <source>
        <dbReference type="Proteomes" id="UP000663831"/>
    </source>
</evidence>
<feature type="region of interest" description="Disordered" evidence="2">
    <location>
        <begin position="1"/>
        <end position="50"/>
    </location>
</feature>
<organism evidence="4 5">
    <name type="scientific">Rhizoctonia solani</name>
    <dbReference type="NCBI Taxonomy" id="456999"/>
    <lineage>
        <taxon>Eukaryota</taxon>
        <taxon>Fungi</taxon>
        <taxon>Dikarya</taxon>
        <taxon>Basidiomycota</taxon>
        <taxon>Agaricomycotina</taxon>
        <taxon>Agaricomycetes</taxon>
        <taxon>Cantharellales</taxon>
        <taxon>Ceratobasidiaceae</taxon>
        <taxon>Rhizoctonia</taxon>
    </lineage>
</organism>
<comment type="caution">
    <text evidence="4">The sequence shown here is derived from an EMBL/GenBank/DDBJ whole genome shotgun (WGS) entry which is preliminary data.</text>
</comment>
<reference evidence="4" key="1">
    <citation type="submission" date="2021-01" db="EMBL/GenBank/DDBJ databases">
        <authorList>
            <person name="Kaushik A."/>
        </authorList>
    </citation>
    <scope>NUCLEOTIDE SEQUENCE</scope>
    <source>
        <strain evidence="4">AG3-1AP</strain>
    </source>
</reference>
<evidence type="ECO:0000256" key="1">
    <source>
        <dbReference type="SAM" id="Coils"/>
    </source>
</evidence>
<dbReference type="Proteomes" id="UP000663831">
    <property type="component" value="Unassembled WGS sequence"/>
</dbReference>
<sequence>MRTRRQTRLIEESNGASEDTAGSLAIDGEAGSTTSTRDATPQRKKRTMAKVPEPGKVKKVNRIKGKLSGILLLPIEVFVEIMKQLALPDVLSLSRSNKFFRQMLMMRSATTLNIWQGSVDNVPGLPPCPEDLCEPQYAALIYTKYCSMCGIRIVKDMDPYLNVRICKDCVEIHAIHSKKVDGEMRLVIPGSRITRTKAGGYNTETYLIRDVEEAEKWFDDLYELENPSMEEVDAMFDKRFKKLLSRKKYAKEMEEFLRSMAEARTQEIDQLKEQRRQDIRRRLGDAGWEERDWIFPEFVARKWATLVEAPQALTDRAWQKLYPSMVPYLEQNRRWQTQLSKLVRKGKRVRRMRRLLVNIRNQNYLLYNDGGDVSEDEEARNDSTDVPGAQDTENTSSSSDGGFSSVTENESDWNMEKPVPLAVTVPSAGVRAPFPPMVDLLEWPIISNLLKNDTDADTMQEKFEELRDEIEDEIRSWGSTIEEELVGVLKVDSTDDTSLDSDMPLLQLQTEGGSVDGLTPSARLLLRADSVFRISEDNALVAPMPLYFPEVFPTLQSRPDGYCTADFKRPSGHKRPKHGYTWDLNELEYYPEGAVVAKALLKQLGRVDAAQFELQGLGARFTCGSCGDKWPRTWNEMVQHYAEAIIHANIARTANASVKKRVKYSNIHSLDLKAKRKPLLVLHSEEEAKLLSTKLRKFESLVQCISCEQLGISFECPRDVMLKHVRTVHAIKPPKAEHYKRTYNIRKHVRIYDPTGNVSASTEATDQEVVKRIVSGYASYGTCVFWSDYGRHAVGYDGCTWSRFFDKGLY</sequence>
<keyword evidence="1" id="KW-0175">Coiled coil</keyword>
<evidence type="ECO:0000313" key="4">
    <source>
        <dbReference type="EMBL" id="CAE6449924.1"/>
    </source>
</evidence>
<dbReference type="EMBL" id="CAJMWV010001944">
    <property type="protein sequence ID" value="CAE6449924.1"/>
    <property type="molecule type" value="Genomic_DNA"/>
</dbReference>
<dbReference type="PROSITE" id="PS50181">
    <property type="entry name" value="FBOX"/>
    <property type="match status" value="1"/>
</dbReference>
<dbReference type="InterPro" id="IPR001810">
    <property type="entry name" value="F-box_dom"/>
</dbReference>
<gene>
    <name evidence="4" type="ORF">RDB_LOCUS65055</name>
</gene>
<evidence type="ECO:0000256" key="2">
    <source>
        <dbReference type="SAM" id="MobiDB-lite"/>
    </source>
</evidence>
<feature type="region of interest" description="Disordered" evidence="2">
    <location>
        <begin position="368"/>
        <end position="415"/>
    </location>
</feature>
<evidence type="ECO:0000259" key="3">
    <source>
        <dbReference type="PROSITE" id="PS50181"/>
    </source>
</evidence>
<feature type="compositionally biased region" description="Low complexity" evidence="2">
    <location>
        <begin position="396"/>
        <end position="405"/>
    </location>
</feature>
<proteinExistence type="predicted"/>
<dbReference type="AlphaFoldDB" id="A0A8H3GHA3"/>
<name>A0A8H3GHA3_9AGAM</name>
<feature type="coiled-coil region" evidence="1">
    <location>
        <begin position="246"/>
        <end position="274"/>
    </location>
</feature>
<feature type="domain" description="F-box" evidence="3">
    <location>
        <begin position="67"/>
        <end position="118"/>
    </location>
</feature>
<accession>A0A8H3GHA3</accession>
<protein>
    <recommendedName>
        <fullName evidence="3">F-box domain-containing protein</fullName>
    </recommendedName>
</protein>